<name>A0A543BIW7_9MICO</name>
<feature type="transmembrane region" description="Helical" evidence="1">
    <location>
        <begin position="106"/>
        <end position="126"/>
    </location>
</feature>
<dbReference type="OrthoDB" id="9809977at2"/>
<dbReference type="InterPro" id="IPR049713">
    <property type="entry name" value="Pr6Pr-like"/>
</dbReference>
<feature type="transmembrane region" description="Helical" evidence="1">
    <location>
        <begin position="76"/>
        <end position="94"/>
    </location>
</feature>
<evidence type="ECO:0000313" key="3">
    <source>
        <dbReference type="Proteomes" id="UP000317209"/>
    </source>
</evidence>
<keyword evidence="3" id="KW-1185">Reference proteome</keyword>
<evidence type="ECO:0000256" key="1">
    <source>
        <dbReference type="SAM" id="Phobius"/>
    </source>
</evidence>
<proteinExistence type="predicted"/>
<keyword evidence="1" id="KW-1133">Transmembrane helix</keyword>
<keyword evidence="1" id="KW-0472">Membrane</keyword>
<dbReference type="AlphaFoldDB" id="A0A543BIW7"/>
<keyword evidence="1" id="KW-0812">Transmembrane</keyword>
<comment type="caution">
    <text evidence="2">The sequence shown here is derived from an EMBL/GenBank/DDBJ whole genome shotgun (WGS) entry which is preliminary data.</text>
</comment>
<evidence type="ECO:0000313" key="2">
    <source>
        <dbReference type="EMBL" id="TQL84765.1"/>
    </source>
</evidence>
<reference evidence="2 3" key="1">
    <citation type="submission" date="2019-06" db="EMBL/GenBank/DDBJ databases">
        <title>Sequencing the genomes of 1000 actinobacteria strains.</title>
        <authorList>
            <person name="Klenk H.-P."/>
        </authorList>
    </citation>
    <scope>NUCLEOTIDE SEQUENCE [LARGE SCALE GENOMIC DNA]</scope>
    <source>
        <strain evidence="2 3">DSM 20169</strain>
    </source>
</reference>
<feature type="transmembrane region" description="Helical" evidence="1">
    <location>
        <begin position="177"/>
        <end position="199"/>
    </location>
</feature>
<evidence type="ECO:0008006" key="4">
    <source>
        <dbReference type="Google" id="ProtNLM"/>
    </source>
</evidence>
<dbReference type="EMBL" id="VFOX01000001">
    <property type="protein sequence ID" value="TQL84765.1"/>
    <property type="molecule type" value="Genomic_DNA"/>
</dbReference>
<organism evidence="2 3">
    <name type="scientific">Microbacterium saperdae</name>
    <dbReference type="NCBI Taxonomy" id="69368"/>
    <lineage>
        <taxon>Bacteria</taxon>
        <taxon>Bacillati</taxon>
        <taxon>Actinomycetota</taxon>
        <taxon>Actinomycetes</taxon>
        <taxon>Micrococcales</taxon>
        <taxon>Microbacteriaceae</taxon>
        <taxon>Microbacterium</taxon>
    </lineage>
</organism>
<gene>
    <name evidence="2" type="ORF">FB560_0357</name>
</gene>
<feature type="transmembrane region" description="Helical" evidence="1">
    <location>
        <begin position="138"/>
        <end position="157"/>
    </location>
</feature>
<dbReference type="NCBIfam" id="NF038065">
    <property type="entry name" value="Pr6Pr"/>
    <property type="match status" value="1"/>
</dbReference>
<feature type="transmembrane region" description="Helical" evidence="1">
    <location>
        <begin position="44"/>
        <end position="64"/>
    </location>
</feature>
<protein>
    <recommendedName>
        <fullName evidence="4">FAR-17a/AIG1-like protein</fullName>
    </recommendedName>
</protein>
<sequence length="217" mass="23870">MTSRLTAIVFRLVFAVLSLTAVFAQFFAVTVTNGYSIPNFFCYFTNLSNLMISIVFIVSAIRLIRNRSSSPTDTAVRGGVVVYIVFVGAVFNAILVDGDIGPVLPWVNVVVHIIVPIAGVVDWIAWPPQRRLPFRVTLWWMIWPAAYAIFSVVRGAIDGFYPYPFFNPAVSGGYGGVALWCAALVAMFFALATLVRWVGNLRFRSLSAKAGPAPQRV</sequence>
<dbReference type="RefSeq" id="WP_141870790.1">
    <property type="nucleotide sequence ID" value="NZ_VFOX01000001.1"/>
</dbReference>
<accession>A0A543BIW7</accession>
<dbReference type="Proteomes" id="UP000317209">
    <property type="component" value="Unassembled WGS sequence"/>
</dbReference>